<feature type="transmembrane region" description="Helical" evidence="1">
    <location>
        <begin position="6"/>
        <end position="22"/>
    </location>
</feature>
<protein>
    <recommendedName>
        <fullName evidence="4">Phage holin family protein</fullName>
    </recommendedName>
</protein>
<feature type="transmembrane region" description="Helical" evidence="1">
    <location>
        <begin position="50"/>
        <end position="75"/>
    </location>
</feature>
<dbReference type="EMBL" id="NSKE01000004">
    <property type="protein sequence ID" value="PAU94465.1"/>
    <property type="molecule type" value="Genomic_DNA"/>
</dbReference>
<comment type="caution">
    <text evidence="2">The sequence shown here is derived from an EMBL/GenBank/DDBJ whole genome shotgun (WGS) entry which is preliminary data.</text>
</comment>
<keyword evidence="3" id="KW-1185">Reference proteome</keyword>
<feature type="transmembrane region" description="Helical" evidence="1">
    <location>
        <begin position="27"/>
        <end position="44"/>
    </location>
</feature>
<evidence type="ECO:0008006" key="4">
    <source>
        <dbReference type="Google" id="ProtNLM"/>
    </source>
</evidence>
<dbReference type="Pfam" id="PF04020">
    <property type="entry name" value="Phage_holin_4_2"/>
    <property type="match status" value="1"/>
</dbReference>
<reference evidence="2 3" key="1">
    <citation type="submission" date="2017-08" db="EMBL/GenBank/DDBJ databases">
        <title>Aliifodinibius alkalisoli sp. nov., isolated from saline alkaline soil.</title>
        <authorList>
            <person name="Liu D."/>
            <person name="Zhang G."/>
        </authorList>
    </citation>
    <scope>NUCLEOTIDE SEQUENCE [LARGE SCALE GENOMIC DNA]</scope>
    <source>
        <strain evidence="2 3">WN023</strain>
    </source>
</reference>
<dbReference type="RefSeq" id="WP_095606006.1">
    <property type="nucleotide sequence ID" value="NZ_NSKE01000004.1"/>
</dbReference>
<evidence type="ECO:0000256" key="1">
    <source>
        <dbReference type="SAM" id="Phobius"/>
    </source>
</evidence>
<keyword evidence="1" id="KW-1133">Transmembrane helix</keyword>
<organism evidence="2 3">
    <name type="scientific">Fodinibius salipaludis</name>
    <dbReference type="NCBI Taxonomy" id="2032627"/>
    <lineage>
        <taxon>Bacteria</taxon>
        <taxon>Pseudomonadati</taxon>
        <taxon>Balneolota</taxon>
        <taxon>Balneolia</taxon>
        <taxon>Balneolales</taxon>
        <taxon>Balneolaceae</taxon>
        <taxon>Fodinibius</taxon>
    </lineage>
</organism>
<feature type="transmembrane region" description="Helical" evidence="1">
    <location>
        <begin position="87"/>
        <end position="104"/>
    </location>
</feature>
<dbReference type="OrthoDB" id="6402664at2"/>
<accession>A0A2A2GC88</accession>
<dbReference type="PANTHER" id="PTHR37309:SF1">
    <property type="entry name" value="SLR0284 PROTEIN"/>
    <property type="match status" value="1"/>
</dbReference>
<evidence type="ECO:0000313" key="2">
    <source>
        <dbReference type="EMBL" id="PAU94465.1"/>
    </source>
</evidence>
<dbReference type="Proteomes" id="UP000218831">
    <property type="component" value="Unassembled WGS sequence"/>
</dbReference>
<sequence>MIWSLLVNSIGIFVIGYILKGVQIKSFLTAIGVAILLAIINTLVKPILVFLTLPITILTFGLFIFVINALMLMLADEMIEGMKIESFGWAFLFSLLLAVLNLGFF</sequence>
<keyword evidence="1" id="KW-0472">Membrane</keyword>
<name>A0A2A2GC88_9BACT</name>
<dbReference type="InterPro" id="IPR007165">
    <property type="entry name" value="Phage_holin_4_2"/>
</dbReference>
<keyword evidence="1" id="KW-0812">Transmembrane</keyword>
<dbReference type="AlphaFoldDB" id="A0A2A2GC88"/>
<dbReference type="PANTHER" id="PTHR37309">
    <property type="entry name" value="SLR0284 PROTEIN"/>
    <property type="match status" value="1"/>
</dbReference>
<proteinExistence type="predicted"/>
<gene>
    <name evidence="2" type="ORF">CK503_06610</name>
</gene>
<evidence type="ECO:0000313" key="3">
    <source>
        <dbReference type="Proteomes" id="UP000218831"/>
    </source>
</evidence>